<feature type="region of interest" description="Disordered" evidence="1">
    <location>
        <begin position="1"/>
        <end position="23"/>
    </location>
</feature>
<protein>
    <recommendedName>
        <fullName evidence="4">Tat pathway signal sequence domain protein</fullName>
    </recommendedName>
</protein>
<comment type="caution">
    <text evidence="2">The sequence shown here is derived from an EMBL/GenBank/DDBJ whole genome shotgun (WGS) entry which is preliminary data.</text>
</comment>
<accession>A0A3N1G8P9</accession>
<gene>
    <name evidence="2" type="ORF">EDC03_3382</name>
</gene>
<dbReference type="InParanoid" id="A0A3N1G8P9"/>
<evidence type="ECO:0000256" key="1">
    <source>
        <dbReference type="SAM" id="MobiDB-lite"/>
    </source>
</evidence>
<evidence type="ECO:0000313" key="3">
    <source>
        <dbReference type="Proteomes" id="UP000276232"/>
    </source>
</evidence>
<dbReference type="InterPro" id="IPR006311">
    <property type="entry name" value="TAT_signal"/>
</dbReference>
<dbReference type="GO" id="GO:0005975">
    <property type="term" value="P:carbohydrate metabolic process"/>
    <property type="evidence" value="ECO:0007669"/>
    <property type="project" value="InterPro"/>
</dbReference>
<organism evidence="2 3">
    <name type="scientific">Pseudokineococcus lusitanus</name>
    <dbReference type="NCBI Taxonomy" id="763993"/>
    <lineage>
        <taxon>Bacteria</taxon>
        <taxon>Bacillati</taxon>
        <taxon>Actinomycetota</taxon>
        <taxon>Actinomycetes</taxon>
        <taxon>Kineosporiales</taxon>
        <taxon>Kineosporiaceae</taxon>
        <taxon>Pseudokineococcus</taxon>
    </lineage>
</organism>
<reference evidence="2 3" key="1">
    <citation type="journal article" date="2015" name="Stand. Genomic Sci.">
        <title>Genomic Encyclopedia of Bacterial and Archaeal Type Strains, Phase III: the genomes of soil and plant-associated and newly described type strains.</title>
        <authorList>
            <person name="Whitman W.B."/>
            <person name="Woyke T."/>
            <person name="Klenk H.P."/>
            <person name="Zhou Y."/>
            <person name="Lilburn T.G."/>
            <person name="Beck B.J."/>
            <person name="De Vos P."/>
            <person name="Vandamme P."/>
            <person name="Eisen J.A."/>
            <person name="Garrity G."/>
            <person name="Hugenholtz P."/>
            <person name="Kyrpides N.C."/>
        </authorList>
    </citation>
    <scope>NUCLEOTIDE SEQUENCE [LARGE SCALE GENOMIC DNA]</scope>
    <source>
        <strain evidence="2 3">CECT 7306</strain>
    </source>
</reference>
<evidence type="ECO:0008006" key="4">
    <source>
        <dbReference type="Google" id="ProtNLM"/>
    </source>
</evidence>
<dbReference type="Proteomes" id="UP000276232">
    <property type="component" value="Unassembled WGS sequence"/>
</dbReference>
<keyword evidence="3" id="KW-1185">Reference proteome</keyword>
<dbReference type="EMBL" id="RJKN01000012">
    <property type="protein sequence ID" value="ROP26621.1"/>
    <property type="molecule type" value="Genomic_DNA"/>
</dbReference>
<dbReference type="InterPro" id="IPR008928">
    <property type="entry name" value="6-hairpin_glycosidase_sf"/>
</dbReference>
<dbReference type="PROSITE" id="PS51318">
    <property type="entry name" value="TAT"/>
    <property type="match status" value="1"/>
</dbReference>
<dbReference type="RefSeq" id="WP_199720374.1">
    <property type="nucleotide sequence ID" value="NZ_RJKN01000012.1"/>
</dbReference>
<evidence type="ECO:0000313" key="2">
    <source>
        <dbReference type="EMBL" id="ROP26621.1"/>
    </source>
</evidence>
<dbReference type="SUPFAM" id="SSF48208">
    <property type="entry name" value="Six-hairpin glycosidases"/>
    <property type="match status" value="1"/>
</dbReference>
<proteinExistence type="predicted"/>
<sequence>MSRHDQPTTRSVPTPRPAVASRPGRRAVLAGAAGAAALAVGAPTAATARTPRRDPRVLRSARRGLDFLGRMTAAYDDVTGGGPVLAQSYSDQNGLFATAFVYDQALAVCAALAAGRPGEAVARRLGDGLLFAQDNDPVHDDGRLRQAYNVGPYTFYDGSRNEHGLRLPDGTANVGYQFGFLGTAVGDMAWPGMALAQLAGRTGEARYLEGALRIGRWITTNARNGGALGGFSFGVDAAGNRVPNVSTEHNVDCVGFFGQLAAATGDAAWAREADEARALVERTWEPVGGYFYTGSNDGSTLNRDPLPLDPQTWSWLALQDRRFAGALDWAASALAVVDDAAQPRSALPDGLRVGGVTFSSASLTSTAVYDGRGVNPQGVWCEGTAQLATSLVDRAGRRATGRADEERAAALLQKMRRAQEGVGQGQTVGGRPLPAASGLVAATSPIDTGFGFGYFPSQHVGATAWYVMAVEGANPFRRTGLR</sequence>
<name>A0A3N1G8P9_9ACTN</name>
<dbReference type="AlphaFoldDB" id="A0A3N1G8P9"/>